<keyword evidence="4" id="KW-0472">Membrane</keyword>
<keyword evidence="7" id="KW-1185">Reference proteome</keyword>
<dbReference type="Gene3D" id="3.30.565.10">
    <property type="entry name" value="Histidine kinase-like ATPase, C-terminal domain"/>
    <property type="match status" value="1"/>
</dbReference>
<proteinExistence type="predicted"/>
<protein>
    <submittedName>
        <fullName evidence="6">Sensor histidine kinase</fullName>
    </submittedName>
</protein>
<feature type="transmembrane region" description="Helical" evidence="4">
    <location>
        <begin position="20"/>
        <end position="41"/>
    </location>
</feature>
<feature type="transmembrane region" description="Helical" evidence="4">
    <location>
        <begin position="47"/>
        <end position="69"/>
    </location>
</feature>
<dbReference type="Pfam" id="PF07730">
    <property type="entry name" value="HisKA_3"/>
    <property type="match status" value="1"/>
</dbReference>
<dbReference type="SUPFAM" id="SSF55874">
    <property type="entry name" value="ATPase domain of HSP90 chaperone/DNA topoisomerase II/histidine kinase"/>
    <property type="match status" value="1"/>
</dbReference>
<dbReference type="RefSeq" id="WP_388006068.1">
    <property type="nucleotide sequence ID" value="NZ_JBHUEE010000005.1"/>
</dbReference>
<organism evidence="6 7">
    <name type="scientific">Georgenia deserti</name>
    <dbReference type="NCBI Taxonomy" id="2093781"/>
    <lineage>
        <taxon>Bacteria</taxon>
        <taxon>Bacillati</taxon>
        <taxon>Actinomycetota</taxon>
        <taxon>Actinomycetes</taxon>
        <taxon>Micrococcales</taxon>
        <taxon>Bogoriellaceae</taxon>
        <taxon>Georgenia</taxon>
    </lineage>
</organism>
<dbReference type="InterPro" id="IPR050482">
    <property type="entry name" value="Sensor_HK_TwoCompSys"/>
</dbReference>
<gene>
    <name evidence="6" type="ORF">ACFSE6_10240</name>
</gene>
<dbReference type="PANTHER" id="PTHR24421:SF63">
    <property type="entry name" value="SENSOR HISTIDINE KINASE DESK"/>
    <property type="match status" value="1"/>
</dbReference>
<feature type="transmembrane region" description="Helical" evidence="4">
    <location>
        <begin position="168"/>
        <end position="192"/>
    </location>
</feature>
<keyword evidence="2 6" id="KW-0418">Kinase</keyword>
<evidence type="ECO:0000259" key="5">
    <source>
        <dbReference type="Pfam" id="PF07730"/>
    </source>
</evidence>
<evidence type="ECO:0000313" key="6">
    <source>
        <dbReference type="EMBL" id="MFD1718215.1"/>
    </source>
</evidence>
<reference evidence="7" key="1">
    <citation type="journal article" date="2019" name="Int. J. Syst. Evol. Microbiol.">
        <title>The Global Catalogue of Microorganisms (GCM) 10K type strain sequencing project: providing services to taxonomists for standard genome sequencing and annotation.</title>
        <authorList>
            <consortium name="The Broad Institute Genomics Platform"/>
            <consortium name="The Broad Institute Genome Sequencing Center for Infectious Disease"/>
            <person name="Wu L."/>
            <person name="Ma J."/>
        </authorList>
    </citation>
    <scope>NUCLEOTIDE SEQUENCE [LARGE SCALE GENOMIC DNA]</scope>
    <source>
        <strain evidence="7">JCM 17130</strain>
    </source>
</reference>
<feature type="transmembrane region" description="Helical" evidence="4">
    <location>
        <begin position="137"/>
        <end position="156"/>
    </location>
</feature>
<accession>A0ABW4L461</accession>
<comment type="caution">
    <text evidence="6">The sequence shown here is derived from an EMBL/GenBank/DDBJ whole genome shotgun (WGS) entry which is preliminary data.</text>
</comment>
<feature type="transmembrane region" description="Helical" evidence="4">
    <location>
        <begin position="112"/>
        <end position="130"/>
    </location>
</feature>
<dbReference type="CDD" id="cd16917">
    <property type="entry name" value="HATPase_UhpB-NarQ-NarX-like"/>
    <property type="match status" value="1"/>
</dbReference>
<feature type="transmembrane region" description="Helical" evidence="4">
    <location>
        <begin position="81"/>
        <end position="100"/>
    </location>
</feature>
<name>A0ABW4L461_9MICO</name>
<evidence type="ECO:0000256" key="1">
    <source>
        <dbReference type="ARBA" id="ARBA00022679"/>
    </source>
</evidence>
<evidence type="ECO:0000256" key="2">
    <source>
        <dbReference type="ARBA" id="ARBA00022777"/>
    </source>
</evidence>
<keyword evidence="4" id="KW-0812">Transmembrane</keyword>
<dbReference type="Proteomes" id="UP001597277">
    <property type="component" value="Unassembled WGS sequence"/>
</dbReference>
<keyword evidence="3" id="KW-0902">Two-component regulatory system</keyword>
<evidence type="ECO:0000256" key="4">
    <source>
        <dbReference type="SAM" id="Phobius"/>
    </source>
</evidence>
<evidence type="ECO:0000256" key="3">
    <source>
        <dbReference type="ARBA" id="ARBA00023012"/>
    </source>
</evidence>
<dbReference type="InterPro" id="IPR011712">
    <property type="entry name" value="Sig_transdc_His_kin_sub3_dim/P"/>
</dbReference>
<evidence type="ECO:0000313" key="7">
    <source>
        <dbReference type="Proteomes" id="UP001597277"/>
    </source>
</evidence>
<dbReference type="GO" id="GO:0016301">
    <property type="term" value="F:kinase activity"/>
    <property type="evidence" value="ECO:0007669"/>
    <property type="project" value="UniProtKB-KW"/>
</dbReference>
<sequence length="411" mass="43362">MSTLPGRWTEPEKFEVYTRWSVYILFVFVPLAAAAIVSSVSQDHPRLALLYGIGSVIEAALGALVSSRAFTQAVGGRRMPLAWVIALATVGMAQTVLALQIPLSPDGRPERVWAVVLALGLILAATAPMLNTRAIAVGVLLVALAAGAAAAAGLPPERGPGEDYLHPLPAFISAAAMTAGIAFSTRVTAWMLKVVRELDRSRAVHARLAVAEERLRFSRDLHDVAGRALSAIAVKSELATELSRRGQDGAAEQMAEIRHLAQETLREVRGVVSGYRATDLAAELDGARSVLRSAGVETRVTGVETELPEPVQEALGWVVREGVTNVIRHARARTCTIDLEVDAGTARLTIGNDGVRGRPSTGGSGLLGIRERLAPLGGELTTTHEDDSFVLAAVVPVPAAAARGSATMERP</sequence>
<dbReference type="InterPro" id="IPR036890">
    <property type="entry name" value="HATPase_C_sf"/>
</dbReference>
<feature type="domain" description="Signal transduction histidine kinase subgroup 3 dimerisation and phosphoacceptor" evidence="5">
    <location>
        <begin position="213"/>
        <end position="279"/>
    </location>
</feature>
<dbReference type="Gene3D" id="1.20.5.1930">
    <property type="match status" value="1"/>
</dbReference>
<dbReference type="PANTHER" id="PTHR24421">
    <property type="entry name" value="NITRATE/NITRITE SENSOR PROTEIN NARX-RELATED"/>
    <property type="match status" value="1"/>
</dbReference>
<dbReference type="EMBL" id="JBHUEE010000005">
    <property type="protein sequence ID" value="MFD1718215.1"/>
    <property type="molecule type" value="Genomic_DNA"/>
</dbReference>
<keyword evidence="1" id="KW-0808">Transferase</keyword>
<keyword evidence="4" id="KW-1133">Transmembrane helix</keyword>